<evidence type="ECO:0000313" key="2">
    <source>
        <dbReference type="Proteomes" id="UP000274504"/>
    </source>
</evidence>
<sequence length="166" mass="19027">MADPAYKQIVCENLIPLGSLEVISSGDFVEVQNTLLQMVNEHDTNIFEGSVSPKPLVCISFFTVDKSTTFSIINQNTGEVIETFDASKIFYRESKCVKDNRGFIVFTYPQASPDSSPSHPKQLQYLCYVYQCSSLFEVSPTYYHLVLVLFNRYYMFDFNIHLSFFS</sequence>
<dbReference type="EMBL" id="UYSG01000309">
    <property type="protein sequence ID" value="VDL19058.1"/>
    <property type="molecule type" value="Genomic_DNA"/>
</dbReference>
<accession>A0A0R3SB08</accession>
<dbReference type="OrthoDB" id="6270740at2759"/>
<organism evidence="3">
    <name type="scientific">Hymenolepis diminuta</name>
    <name type="common">Rat tapeworm</name>
    <dbReference type="NCBI Taxonomy" id="6216"/>
    <lineage>
        <taxon>Eukaryota</taxon>
        <taxon>Metazoa</taxon>
        <taxon>Spiralia</taxon>
        <taxon>Lophotrochozoa</taxon>
        <taxon>Platyhelminthes</taxon>
        <taxon>Cestoda</taxon>
        <taxon>Eucestoda</taxon>
        <taxon>Cyclophyllidea</taxon>
        <taxon>Hymenolepididae</taxon>
        <taxon>Hymenolepis</taxon>
    </lineage>
</organism>
<reference evidence="3" key="1">
    <citation type="submission" date="2017-02" db="UniProtKB">
        <authorList>
            <consortium name="WormBaseParasite"/>
        </authorList>
    </citation>
    <scope>IDENTIFICATION</scope>
</reference>
<dbReference type="WBParaSite" id="HDID_0000159601-mRNA-1">
    <property type="protein sequence ID" value="HDID_0000159601-mRNA-1"/>
    <property type="gene ID" value="HDID_0000159601"/>
</dbReference>
<evidence type="ECO:0000313" key="1">
    <source>
        <dbReference type="EMBL" id="VDL19058.1"/>
    </source>
</evidence>
<protein>
    <submittedName>
        <fullName evidence="3">START domain-containing protein</fullName>
    </submittedName>
</protein>
<gene>
    <name evidence="1" type="ORF">HDID_LOCUS1597</name>
</gene>
<dbReference type="Proteomes" id="UP000274504">
    <property type="component" value="Unassembled WGS sequence"/>
</dbReference>
<evidence type="ECO:0000313" key="3">
    <source>
        <dbReference type="WBParaSite" id="HDID_0000159601-mRNA-1"/>
    </source>
</evidence>
<proteinExistence type="predicted"/>
<name>A0A0R3SB08_HYMDI</name>
<reference evidence="1 2" key="2">
    <citation type="submission" date="2018-11" db="EMBL/GenBank/DDBJ databases">
        <authorList>
            <consortium name="Pathogen Informatics"/>
        </authorList>
    </citation>
    <scope>NUCLEOTIDE SEQUENCE [LARGE SCALE GENOMIC DNA]</scope>
</reference>
<dbReference type="AlphaFoldDB" id="A0A0R3SB08"/>